<dbReference type="FunFam" id="3.40.50.300:FF:001255">
    <property type="entry name" value="DNA polymerase III subunit delta"/>
    <property type="match status" value="1"/>
</dbReference>
<dbReference type="SUPFAM" id="SSF52540">
    <property type="entry name" value="P-loop containing nucleoside triphosphate hydrolases"/>
    <property type="match status" value="1"/>
</dbReference>
<dbReference type="NCBIfam" id="NF005972">
    <property type="entry name" value="PRK08058.1"/>
    <property type="match status" value="1"/>
</dbReference>
<reference evidence="1 3" key="1">
    <citation type="submission" date="2014-12" db="EMBL/GenBank/DDBJ databases">
        <title>Draft genome sequences of 29 type strains of Enterococci.</title>
        <authorList>
            <person name="Zhong Z."/>
            <person name="Sun Z."/>
            <person name="Liu W."/>
            <person name="Zhang W."/>
            <person name="Zhang H."/>
        </authorList>
    </citation>
    <scope>NUCLEOTIDE SEQUENCE [LARGE SCALE GENOMIC DNA]</scope>
    <source>
        <strain evidence="1 3">DSM 21207</strain>
    </source>
</reference>
<reference evidence="2 4" key="2">
    <citation type="submission" date="2015-08" db="EMBL/GenBank/DDBJ databases">
        <title>Enterococcus genome sequence.</title>
        <authorList>
            <person name="Acedo J.Z."/>
            <person name="Vederas J.C."/>
        </authorList>
    </citation>
    <scope>NUCLEOTIDE SEQUENCE [LARGE SCALE GENOMIC DNA]</scope>
    <source>
        <strain evidence="2 4">49</strain>
    </source>
</reference>
<dbReference type="Pfam" id="PF13177">
    <property type="entry name" value="DNA_pol3_delta2"/>
    <property type="match status" value="1"/>
</dbReference>
<evidence type="ECO:0000313" key="3">
    <source>
        <dbReference type="Proteomes" id="UP000182835"/>
    </source>
</evidence>
<sequence>MTEQEFLLKNEPHVFAQIKKSVEHERLAHAYLFEGETGTGKHQMSLWLAKRLFCTNVVANEPCNVCNNCTRIALNEHPNVQVIKPEGQTIKVDQMRRLQAEFGKKGFESKRQVFIISDAEKMNHNAANSLLKFLEEPQAGLLAILETNALGRILPTIQSRCQLIHFTPLSKGQLVESLKTQGIKEQSALLLASLTNSYEKAIEFSSDEWFNSAKDAVLTWHRYLEKADLQAFIFVQKKLVPLAKEKEQQFTLFQILLFYFRKQRQNELENKQSLQIVNQTLELILQAEQKLRANVAFQNVCEQLVLRIVRLS</sequence>
<dbReference type="GO" id="GO:0006261">
    <property type="term" value="P:DNA-templated DNA replication"/>
    <property type="evidence" value="ECO:0007669"/>
    <property type="project" value="TreeGrafter"/>
</dbReference>
<dbReference type="Gene3D" id="3.40.50.300">
    <property type="entry name" value="P-loop containing nucleotide triphosphate hydrolases"/>
    <property type="match status" value="1"/>
</dbReference>
<dbReference type="InterPro" id="IPR004622">
    <property type="entry name" value="DNA_pol_HolB"/>
</dbReference>
<accession>A0A1L8RA15</accession>
<dbReference type="RefSeq" id="WP_071863576.1">
    <property type="nucleotide sequence ID" value="NZ_JBHLVQ010000015.1"/>
</dbReference>
<evidence type="ECO:0000313" key="2">
    <source>
        <dbReference type="EMBL" id="PAA99984.1"/>
    </source>
</evidence>
<evidence type="ECO:0000313" key="4">
    <source>
        <dbReference type="Proteomes" id="UP000216797"/>
    </source>
</evidence>
<dbReference type="GO" id="GO:0008408">
    <property type="term" value="F:3'-5' exonuclease activity"/>
    <property type="evidence" value="ECO:0007669"/>
    <property type="project" value="InterPro"/>
</dbReference>
<dbReference type="InterPro" id="IPR027417">
    <property type="entry name" value="P-loop_NTPase"/>
</dbReference>
<proteinExistence type="predicted"/>
<dbReference type="InterPro" id="IPR050238">
    <property type="entry name" value="DNA_Rep/Repair_Clamp_Loader"/>
</dbReference>
<dbReference type="PANTHER" id="PTHR11669">
    <property type="entry name" value="REPLICATION FACTOR C / DNA POLYMERASE III GAMMA-TAU SUBUNIT"/>
    <property type="match status" value="1"/>
</dbReference>
<keyword evidence="4" id="KW-1185">Reference proteome</keyword>
<protein>
    <submittedName>
        <fullName evidence="2">DNA polymerase III subunit delta</fullName>
    </submittedName>
    <submittedName>
        <fullName evidence="1">DNA polymerase III, delta subunit</fullName>
    </submittedName>
</protein>
<dbReference type="AlphaFoldDB" id="A0A1L8RA15"/>
<dbReference type="GO" id="GO:0003887">
    <property type="term" value="F:DNA-directed DNA polymerase activity"/>
    <property type="evidence" value="ECO:0007669"/>
    <property type="project" value="InterPro"/>
</dbReference>
<name>A0A1L8RA15_9ENTE</name>
<organism evidence="1 3">
    <name type="scientific">Enterococcus canintestini</name>
    <dbReference type="NCBI Taxonomy" id="317010"/>
    <lineage>
        <taxon>Bacteria</taxon>
        <taxon>Bacillati</taxon>
        <taxon>Bacillota</taxon>
        <taxon>Bacilli</taxon>
        <taxon>Lactobacillales</taxon>
        <taxon>Enterococcaceae</taxon>
        <taxon>Enterococcus</taxon>
    </lineage>
</organism>
<dbReference type="NCBIfam" id="TIGR00678">
    <property type="entry name" value="holB"/>
    <property type="match status" value="1"/>
</dbReference>
<comment type="caution">
    <text evidence="1">The sequence shown here is derived from an EMBL/GenBank/DDBJ whole genome shotgun (WGS) entry which is preliminary data.</text>
</comment>
<dbReference type="PANTHER" id="PTHR11669:SF8">
    <property type="entry name" value="DNA POLYMERASE III SUBUNIT DELTA"/>
    <property type="match status" value="1"/>
</dbReference>
<dbReference type="STRING" id="317010.RU96_GL000077"/>
<evidence type="ECO:0000313" key="1">
    <source>
        <dbReference type="EMBL" id="OJG16610.1"/>
    </source>
</evidence>
<dbReference type="EMBL" id="LHUG01000013">
    <property type="protein sequence ID" value="PAA99984.1"/>
    <property type="molecule type" value="Genomic_DNA"/>
</dbReference>
<dbReference type="EMBL" id="JXKG01000001">
    <property type="protein sequence ID" value="OJG16610.1"/>
    <property type="molecule type" value="Genomic_DNA"/>
</dbReference>
<dbReference type="Proteomes" id="UP000182835">
    <property type="component" value="Unassembled WGS sequence"/>
</dbReference>
<dbReference type="OrthoDB" id="9810148at2"/>
<dbReference type="Proteomes" id="UP000216797">
    <property type="component" value="Unassembled WGS sequence"/>
</dbReference>
<gene>
    <name evidence="2" type="ORF">AKL21_11815</name>
    <name evidence="1" type="ORF">RU96_GL000077</name>
</gene>